<feature type="compositionally biased region" description="Polar residues" evidence="1">
    <location>
        <begin position="326"/>
        <end position="336"/>
    </location>
</feature>
<dbReference type="AlphaFoldDB" id="A0A1D3D1Y5"/>
<name>A0A1D3D1Y5_9EIME</name>
<comment type="caution">
    <text evidence="3">The sequence shown here is derived from an EMBL/GenBank/DDBJ whole genome shotgun (WGS) entry which is preliminary data.</text>
</comment>
<feature type="compositionally biased region" description="Acidic residues" evidence="1">
    <location>
        <begin position="199"/>
        <end position="223"/>
    </location>
</feature>
<feature type="compositionally biased region" description="Gly residues" evidence="1">
    <location>
        <begin position="376"/>
        <end position="386"/>
    </location>
</feature>
<keyword evidence="4" id="KW-1185">Reference proteome</keyword>
<feature type="compositionally biased region" description="Acidic residues" evidence="1">
    <location>
        <begin position="142"/>
        <end position="169"/>
    </location>
</feature>
<feature type="region of interest" description="Disordered" evidence="1">
    <location>
        <begin position="272"/>
        <end position="357"/>
    </location>
</feature>
<keyword evidence="2" id="KW-0472">Membrane</keyword>
<feature type="compositionally biased region" description="Acidic residues" evidence="1">
    <location>
        <begin position="64"/>
        <end position="95"/>
    </location>
</feature>
<protein>
    <submittedName>
        <fullName evidence="3">Uncharacterized protein</fullName>
    </submittedName>
</protein>
<sequence>MSDFRLYGEGGHRLLSNLSGALGIKADQLHKTEGAFPSPEEEALYEASLHEGALQGGPSFAQLEDSEDGMGTPEEEEEEEEDADEEGEDEEEVESAENASFIENHENAEAEEDGETEIEDEELEPEGIDDEYFDETPASFLEEGEDADEETEEDWGYAELEDAEEEEIPESVSADPYGVASAEERAGQTKSAFSFAEGSADEADAPMEEEDTELPEENDEAQDESSASFIEEPEAEDDAEEMPVSLLQIHANKRSIKLHEHTKETPFAFAETLSPLQATDQTAAEDAMLKESNEGINSGEAGRNAYETAEEAPQGGEEPLGVPGNENASEEGNTVAQPGDEQQEDDYQGPADPLIKYGGNATDDVEAIEEENAIGGPAGAGIGAGEGSQLRTEEAGDENEDLPLATEDDLATDLQGSFPKIQAPQPHDVQRRHVDQDIKLTETLRAEGKKATSSATAPVAGTVLAVVSAFAFLLVV</sequence>
<dbReference type="VEuPathDB" id="ToxoDB:cyc_02182"/>
<dbReference type="VEuPathDB" id="ToxoDB:LOC34619072"/>
<dbReference type="EMBL" id="JROU02001086">
    <property type="protein sequence ID" value="OEH77456.1"/>
    <property type="molecule type" value="Genomic_DNA"/>
</dbReference>
<reference evidence="3 4" key="1">
    <citation type="journal article" date="2016" name="BMC Genomics">
        <title>Comparative genomics reveals Cyclospora cayetanensis possesses coccidia-like metabolism and invasion components but unique surface antigens.</title>
        <authorList>
            <person name="Liu S."/>
            <person name="Wang L."/>
            <person name="Zheng H."/>
            <person name="Xu Z."/>
            <person name="Roellig D.M."/>
            <person name="Li N."/>
            <person name="Frace M.A."/>
            <person name="Tang K."/>
            <person name="Arrowood M.J."/>
            <person name="Moss D.M."/>
            <person name="Zhang L."/>
            <person name="Feng Y."/>
            <person name="Xiao L."/>
        </authorList>
    </citation>
    <scope>NUCLEOTIDE SEQUENCE [LARGE SCALE GENOMIC DNA]</scope>
    <source>
        <strain evidence="3 4">CHN_HEN01</strain>
    </source>
</reference>
<feature type="region of interest" description="Disordered" evidence="1">
    <location>
        <begin position="374"/>
        <end position="402"/>
    </location>
</feature>
<feature type="compositionally biased region" description="Acidic residues" evidence="1">
    <location>
        <begin position="231"/>
        <end position="241"/>
    </location>
</feature>
<evidence type="ECO:0000313" key="3">
    <source>
        <dbReference type="EMBL" id="OEH77456.1"/>
    </source>
</evidence>
<evidence type="ECO:0000313" key="4">
    <source>
        <dbReference type="Proteomes" id="UP000095192"/>
    </source>
</evidence>
<dbReference type="Proteomes" id="UP000095192">
    <property type="component" value="Unassembled WGS sequence"/>
</dbReference>
<proteinExistence type="predicted"/>
<feature type="compositionally biased region" description="Acidic residues" evidence="1">
    <location>
        <begin position="109"/>
        <end position="134"/>
    </location>
</feature>
<feature type="region of interest" description="Disordered" evidence="1">
    <location>
        <begin position="32"/>
        <end position="245"/>
    </location>
</feature>
<organism evidence="3 4">
    <name type="scientific">Cyclospora cayetanensis</name>
    <dbReference type="NCBI Taxonomy" id="88456"/>
    <lineage>
        <taxon>Eukaryota</taxon>
        <taxon>Sar</taxon>
        <taxon>Alveolata</taxon>
        <taxon>Apicomplexa</taxon>
        <taxon>Conoidasida</taxon>
        <taxon>Coccidia</taxon>
        <taxon>Eucoccidiorida</taxon>
        <taxon>Eimeriorina</taxon>
        <taxon>Eimeriidae</taxon>
        <taxon>Cyclospora</taxon>
    </lineage>
</organism>
<keyword evidence="2" id="KW-1133">Transmembrane helix</keyword>
<dbReference type="InParanoid" id="A0A1D3D1Y5"/>
<gene>
    <name evidence="3" type="ORF">cyc_02182</name>
</gene>
<evidence type="ECO:0000256" key="1">
    <source>
        <dbReference type="SAM" id="MobiDB-lite"/>
    </source>
</evidence>
<accession>A0A1D3D1Y5</accession>
<evidence type="ECO:0000256" key="2">
    <source>
        <dbReference type="SAM" id="Phobius"/>
    </source>
</evidence>
<keyword evidence="2" id="KW-0812">Transmembrane</keyword>
<feature type="transmembrane region" description="Helical" evidence="2">
    <location>
        <begin position="455"/>
        <end position="475"/>
    </location>
</feature>